<keyword evidence="1" id="KW-1133">Transmembrane helix</keyword>
<keyword evidence="1" id="KW-0472">Membrane</keyword>
<keyword evidence="1" id="KW-0812">Transmembrane</keyword>
<accession>A0A0R1HID3</accession>
<feature type="transmembrane region" description="Helical" evidence="1">
    <location>
        <begin position="215"/>
        <end position="239"/>
    </location>
</feature>
<dbReference type="STRING" id="1423719.FC66_GL000706"/>
<feature type="transmembrane region" description="Helical" evidence="1">
    <location>
        <begin position="124"/>
        <end position="150"/>
    </location>
</feature>
<evidence type="ECO:0008006" key="4">
    <source>
        <dbReference type="Google" id="ProtNLM"/>
    </source>
</evidence>
<feature type="transmembrane region" description="Helical" evidence="1">
    <location>
        <begin position="21"/>
        <end position="43"/>
    </location>
</feature>
<keyword evidence="3" id="KW-1185">Reference proteome</keyword>
<feature type="transmembrane region" description="Helical" evidence="1">
    <location>
        <begin position="80"/>
        <end position="103"/>
    </location>
</feature>
<dbReference type="PATRIC" id="fig|1423719.4.peg.716"/>
<protein>
    <recommendedName>
        <fullName evidence="4">FtsX-like permease family protein</fullName>
    </recommendedName>
</protein>
<gene>
    <name evidence="2" type="ORF">FC66_GL000706</name>
</gene>
<sequence length="257" mass="29092">MSLILQSLSSLLYHVKQSLGLFIFFFFSLFISISALLFNQISFDSFKNFKKMLEHINILTKSSSNLVKILTDIHEKQINLIFPIITGLSLILLLIILFIYLKIIKNRKEEHASLHHIGESDSKIALSFALEIFIIFIMALISVVVLIFLFKSSYASLLKTINSYWLEHSLSMQLSSSEISTELLKLMSHKLTNFNGNFLISSTGMSLGPLISKELFINATYLLISGIVASLLSFLTALLSNHNLSNKRRFIHADKKA</sequence>
<comment type="caution">
    <text evidence="2">The sequence shown here is derived from an EMBL/GenBank/DDBJ whole genome shotgun (WGS) entry which is preliminary data.</text>
</comment>
<organism evidence="2 3">
    <name type="scientific">Dellaglioa algida DSM 15638</name>
    <dbReference type="NCBI Taxonomy" id="1423719"/>
    <lineage>
        <taxon>Bacteria</taxon>
        <taxon>Bacillati</taxon>
        <taxon>Bacillota</taxon>
        <taxon>Bacilli</taxon>
        <taxon>Lactobacillales</taxon>
        <taxon>Lactobacillaceae</taxon>
        <taxon>Dellaglioa</taxon>
    </lineage>
</organism>
<proteinExistence type="predicted"/>
<dbReference type="Proteomes" id="UP000051450">
    <property type="component" value="Unassembled WGS sequence"/>
</dbReference>
<evidence type="ECO:0000313" key="2">
    <source>
        <dbReference type="EMBL" id="KRK46204.1"/>
    </source>
</evidence>
<dbReference type="RefSeq" id="WP_057973779.1">
    <property type="nucleotide sequence ID" value="NZ_AZDI01000002.1"/>
</dbReference>
<dbReference type="AlphaFoldDB" id="A0A0R1HID3"/>
<evidence type="ECO:0000256" key="1">
    <source>
        <dbReference type="SAM" id="Phobius"/>
    </source>
</evidence>
<evidence type="ECO:0000313" key="3">
    <source>
        <dbReference type="Proteomes" id="UP000051450"/>
    </source>
</evidence>
<reference evidence="2 3" key="1">
    <citation type="journal article" date="2015" name="Genome Announc.">
        <title>Expanding the biotechnology potential of lactobacilli through comparative genomics of 213 strains and associated genera.</title>
        <authorList>
            <person name="Sun Z."/>
            <person name="Harris H.M."/>
            <person name="McCann A."/>
            <person name="Guo C."/>
            <person name="Argimon S."/>
            <person name="Zhang W."/>
            <person name="Yang X."/>
            <person name="Jeffery I.B."/>
            <person name="Cooney J.C."/>
            <person name="Kagawa T.F."/>
            <person name="Liu W."/>
            <person name="Song Y."/>
            <person name="Salvetti E."/>
            <person name="Wrobel A."/>
            <person name="Rasinkangas P."/>
            <person name="Parkhill J."/>
            <person name="Rea M.C."/>
            <person name="O'Sullivan O."/>
            <person name="Ritari J."/>
            <person name="Douillard F.P."/>
            <person name="Paul Ross R."/>
            <person name="Yang R."/>
            <person name="Briner A.E."/>
            <person name="Felis G.E."/>
            <person name="de Vos W.M."/>
            <person name="Barrangou R."/>
            <person name="Klaenhammer T.R."/>
            <person name="Caufield P.W."/>
            <person name="Cui Y."/>
            <person name="Zhang H."/>
            <person name="O'Toole P.W."/>
        </authorList>
    </citation>
    <scope>NUCLEOTIDE SEQUENCE [LARGE SCALE GENOMIC DNA]</scope>
    <source>
        <strain evidence="2 3">DSM 15638</strain>
    </source>
</reference>
<dbReference type="EMBL" id="AZDI01000002">
    <property type="protein sequence ID" value="KRK46204.1"/>
    <property type="molecule type" value="Genomic_DNA"/>
</dbReference>
<name>A0A0R1HID3_9LACO</name>